<dbReference type="InterPro" id="IPR032710">
    <property type="entry name" value="NTF2-like_dom_sf"/>
</dbReference>
<comment type="caution">
    <text evidence="1">The sequence shown here is derived from an EMBL/GenBank/DDBJ whole genome shotgun (WGS) entry which is preliminary data.</text>
</comment>
<name>A0ABR8E824_9NOSO</name>
<evidence type="ECO:0000313" key="2">
    <source>
        <dbReference type="Proteomes" id="UP000623440"/>
    </source>
</evidence>
<gene>
    <name evidence="1" type="ORF">H6G97_49150</name>
</gene>
<protein>
    <recommendedName>
        <fullName evidence="3">SnoaL-like domain-containing protein</fullName>
    </recommendedName>
</protein>
<sequence length="256" mass="29473">MKLSKKARSTMIQKSLETRKKFPISYFDSRKYIQHNVRLEDGLGPILQFMDDLPADSTSVIVCRAIEDGDYSVLHADYILGDWGPMVGFEIHRWEDDRIVEHWDNLCPTPTQKNVSGRSMTDGANEVVDLERTQSNKALVYEFTKKILVDRELSFLSNYFTDGALVQHSPHYGDGVQSFEAMMKAWQADGKTAYHRMHLLLGEGNMVLVISEGIFKNKPAAFYDLYRLANDKIVEHWEVFETIPPRDTWKNSNGKF</sequence>
<evidence type="ECO:0000313" key="1">
    <source>
        <dbReference type="EMBL" id="MBD2536788.1"/>
    </source>
</evidence>
<dbReference type="Proteomes" id="UP000623440">
    <property type="component" value="Unassembled WGS sequence"/>
</dbReference>
<organism evidence="1 2">
    <name type="scientific">Nostoc flagelliforme FACHB-838</name>
    <dbReference type="NCBI Taxonomy" id="2692904"/>
    <lineage>
        <taxon>Bacteria</taxon>
        <taxon>Bacillati</taxon>
        <taxon>Cyanobacteriota</taxon>
        <taxon>Cyanophyceae</taxon>
        <taxon>Nostocales</taxon>
        <taxon>Nostocaceae</taxon>
        <taxon>Nostoc</taxon>
    </lineage>
</organism>
<dbReference type="RefSeq" id="WP_190947449.1">
    <property type="nucleotide sequence ID" value="NZ_JACJSI010000552.1"/>
</dbReference>
<dbReference type="Gene3D" id="3.10.450.50">
    <property type="match status" value="2"/>
</dbReference>
<reference evidence="1 2" key="1">
    <citation type="journal article" date="2020" name="ISME J.">
        <title>Comparative genomics reveals insights into cyanobacterial evolution and habitat adaptation.</title>
        <authorList>
            <person name="Chen M.Y."/>
            <person name="Teng W.K."/>
            <person name="Zhao L."/>
            <person name="Hu C.X."/>
            <person name="Zhou Y.K."/>
            <person name="Han B.P."/>
            <person name="Song L.R."/>
            <person name="Shu W.S."/>
        </authorList>
    </citation>
    <scope>NUCLEOTIDE SEQUENCE [LARGE SCALE GENOMIC DNA]</scope>
    <source>
        <strain evidence="1 2">FACHB-838</strain>
    </source>
</reference>
<evidence type="ECO:0008006" key="3">
    <source>
        <dbReference type="Google" id="ProtNLM"/>
    </source>
</evidence>
<proteinExistence type="predicted"/>
<dbReference type="SUPFAM" id="SSF54427">
    <property type="entry name" value="NTF2-like"/>
    <property type="match status" value="2"/>
</dbReference>
<dbReference type="EMBL" id="JACJSI010000552">
    <property type="protein sequence ID" value="MBD2536788.1"/>
    <property type="molecule type" value="Genomic_DNA"/>
</dbReference>
<accession>A0ABR8E824</accession>
<keyword evidence="2" id="KW-1185">Reference proteome</keyword>